<organism evidence="2 3">
    <name type="scientific">Saccoglossus kowalevskii</name>
    <name type="common">Acorn worm</name>
    <dbReference type="NCBI Taxonomy" id="10224"/>
    <lineage>
        <taxon>Eukaryota</taxon>
        <taxon>Metazoa</taxon>
        <taxon>Hemichordata</taxon>
        <taxon>Enteropneusta</taxon>
        <taxon>Harrimaniidae</taxon>
        <taxon>Saccoglossus</taxon>
    </lineage>
</organism>
<evidence type="ECO:0000256" key="1">
    <source>
        <dbReference type="ARBA" id="ARBA00029457"/>
    </source>
</evidence>
<protein>
    <submittedName>
        <fullName evidence="3">Protein C19orf12 homolog</fullName>
    </submittedName>
</protein>
<dbReference type="GeneID" id="102803710"/>
<dbReference type="Proteomes" id="UP000694865">
    <property type="component" value="Unplaced"/>
</dbReference>
<dbReference type="PANTHER" id="PTHR31493:SF1">
    <property type="entry name" value="PROTEIN C19ORF12"/>
    <property type="match status" value="1"/>
</dbReference>
<sequence>MALTMYAYYDHIMFVMATNDQLKKSATGVAKQTAWTASGSVVGGVVGGPAGALVGAVLGAAIGYWSAEDYEATITVLKNLNDEDKQELVKRVQMMVGSTGLDALTDWLKISTNHRIFIEAVRAIISKATQK</sequence>
<gene>
    <name evidence="3" type="primary">LOC102803710</name>
</gene>
<name>A0ABM0LZG4_SACKO</name>
<keyword evidence="2" id="KW-1185">Reference proteome</keyword>
<dbReference type="PANTHER" id="PTHR31493">
    <property type="entry name" value="NAZO FAMILY MEMBER"/>
    <property type="match status" value="1"/>
</dbReference>
<dbReference type="Pfam" id="PF20721">
    <property type="entry name" value="C19orf12"/>
    <property type="match status" value="1"/>
</dbReference>
<dbReference type="RefSeq" id="XP_006813155.1">
    <property type="nucleotide sequence ID" value="XM_006813092.1"/>
</dbReference>
<proteinExistence type="inferred from homology"/>
<dbReference type="InterPro" id="IPR033369">
    <property type="entry name" value="C19orf12"/>
</dbReference>
<evidence type="ECO:0000313" key="2">
    <source>
        <dbReference type="Proteomes" id="UP000694865"/>
    </source>
</evidence>
<evidence type="ECO:0000313" key="3">
    <source>
        <dbReference type="RefSeq" id="XP_006813155.1"/>
    </source>
</evidence>
<accession>A0ABM0LZG4</accession>
<comment type="similarity">
    <text evidence="1">Belongs to the C19orf12 family.</text>
</comment>
<reference evidence="3" key="1">
    <citation type="submission" date="2025-08" db="UniProtKB">
        <authorList>
            <consortium name="RefSeq"/>
        </authorList>
    </citation>
    <scope>IDENTIFICATION</scope>
    <source>
        <tissue evidence="3">Testes</tissue>
    </source>
</reference>